<dbReference type="PROSITE" id="PS51257">
    <property type="entry name" value="PROKAR_LIPOPROTEIN"/>
    <property type="match status" value="1"/>
</dbReference>
<dbReference type="RefSeq" id="WP_164315982.1">
    <property type="nucleotide sequence ID" value="NZ_JAAGLU010000014.1"/>
</dbReference>
<dbReference type="InterPro" id="IPR007410">
    <property type="entry name" value="LpqE-like"/>
</dbReference>
<dbReference type="AlphaFoldDB" id="A0A6B3BU21"/>
<dbReference type="InterPro" id="IPR036182">
    <property type="entry name" value="PCuAC_sf"/>
</dbReference>
<feature type="chain" id="PRO_5039525819" evidence="1">
    <location>
        <begin position="26"/>
        <end position="162"/>
    </location>
</feature>
<dbReference type="Gene3D" id="2.60.40.1890">
    <property type="entry name" value="PCu(A)C copper chaperone"/>
    <property type="match status" value="1"/>
</dbReference>
<keyword evidence="1" id="KW-0732">Signal</keyword>
<feature type="signal peptide" evidence="1">
    <location>
        <begin position="1"/>
        <end position="25"/>
    </location>
</feature>
<dbReference type="Pfam" id="PF04314">
    <property type="entry name" value="PCuAC"/>
    <property type="match status" value="1"/>
</dbReference>
<accession>A0A6B3BU21</accession>
<evidence type="ECO:0000313" key="2">
    <source>
        <dbReference type="EMBL" id="NEC87863.1"/>
    </source>
</evidence>
<name>A0A6B3BU21_9ACTN</name>
<gene>
    <name evidence="2" type="ORF">G3I71_18970</name>
</gene>
<dbReference type="InterPro" id="IPR058248">
    <property type="entry name" value="Lxx211020-like"/>
</dbReference>
<dbReference type="PANTHER" id="PTHR36302">
    <property type="entry name" value="BLR7088 PROTEIN"/>
    <property type="match status" value="1"/>
</dbReference>
<evidence type="ECO:0000256" key="1">
    <source>
        <dbReference type="SAM" id="SignalP"/>
    </source>
</evidence>
<dbReference type="PANTHER" id="PTHR36302:SF1">
    <property type="entry name" value="COPPER CHAPERONE PCU(A)C"/>
    <property type="match status" value="1"/>
</dbReference>
<dbReference type="SUPFAM" id="SSF110087">
    <property type="entry name" value="DR1885-like metal-binding protein"/>
    <property type="match status" value="1"/>
</dbReference>
<sequence>MKPARRLSVATAAALAGALVLVLTGCGSSGSGSDDDSAGAGLSVGSAYMPQPVSDSMAAGFLVITNKGAAGDVLTRVTSSVAGEVTVHKTVGQTMEEAERLDIPAHGELVLRSGGDHLMFEQLKRKPREGEKISVQLHFAKTSPITVEMPVKSATYNPKTGH</sequence>
<dbReference type="EMBL" id="JAAGLU010000014">
    <property type="protein sequence ID" value="NEC87863.1"/>
    <property type="molecule type" value="Genomic_DNA"/>
</dbReference>
<proteinExistence type="predicted"/>
<protein>
    <submittedName>
        <fullName evidence="2">Copper chaperone PCu(A)C</fullName>
    </submittedName>
</protein>
<reference evidence="2" key="1">
    <citation type="submission" date="2020-01" db="EMBL/GenBank/DDBJ databases">
        <title>Insect and environment-associated Actinomycetes.</title>
        <authorList>
            <person name="Currrie C."/>
            <person name="Chevrette M."/>
            <person name="Carlson C."/>
            <person name="Stubbendieck R."/>
            <person name="Wendt-Pienkowski E."/>
        </authorList>
    </citation>
    <scope>NUCLEOTIDE SEQUENCE</scope>
    <source>
        <strain evidence="2">SID12501</strain>
    </source>
</reference>
<comment type="caution">
    <text evidence="2">The sequence shown here is derived from an EMBL/GenBank/DDBJ whole genome shotgun (WGS) entry which is preliminary data.</text>
</comment>
<organism evidence="2">
    <name type="scientific">Streptomyces sp. SID12501</name>
    <dbReference type="NCBI Taxonomy" id="2706042"/>
    <lineage>
        <taxon>Bacteria</taxon>
        <taxon>Bacillati</taxon>
        <taxon>Actinomycetota</taxon>
        <taxon>Actinomycetes</taxon>
        <taxon>Kitasatosporales</taxon>
        <taxon>Streptomycetaceae</taxon>
        <taxon>Streptomyces</taxon>
    </lineage>
</organism>